<dbReference type="RefSeq" id="WP_189085146.1">
    <property type="nucleotide sequence ID" value="NZ_BMRJ01000001.1"/>
</dbReference>
<comment type="similarity">
    <text evidence="2">Belongs to the class-V pyridoxal-phosphate-dependent aminotransferase family. NifS/IscS subfamily.</text>
</comment>
<evidence type="ECO:0000256" key="5">
    <source>
        <dbReference type="ARBA" id="ARBA00022898"/>
    </source>
</evidence>
<accession>A0A918CIH0</accession>
<dbReference type="Pfam" id="PF00266">
    <property type="entry name" value="Aminotran_5"/>
    <property type="match status" value="1"/>
</dbReference>
<keyword evidence="11" id="KW-1185">Reference proteome</keyword>
<keyword evidence="5" id="KW-0663">Pyridoxal phosphate</keyword>
<evidence type="ECO:0000313" key="11">
    <source>
        <dbReference type="Proteomes" id="UP000610303"/>
    </source>
</evidence>
<dbReference type="Proteomes" id="UP000610303">
    <property type="component" value="Unassembled WGS sequence"/>
</dbReference>
<dbReference type="InterPro" id="IPR015421">
    <property type="entry name" value="PyrdxlP-dep_Trfase_major"/>
</dbReference>
<dbReference type="PANTHER" id="PTHR11601">
    <property type="entry name" value="CYSTEINE DESULFURYLASE FAMILY MEMBER"/>
    <property type="match status" value="1"/>
</dbReference>
<keyword evidence="6" id="KW-0408">Iron</keyword>
<dbReference type="EMBL" id="BMRJ01000001">
    <property type="protein sequence ID" value="GGR24008.1"/>
    <property type="molecule type" value="Genomic_DNA"/>
</dbReference>
<sequence>MPVYLDHAATTPMRPEAVAALTAALATVGNPASIHSAGQRAKRSLEESRAVVAATLDADPIELVFTGNGTEAINLAIKGLYWQRQHDAVRPRIVLPAGEHHATLDTVEWLAAHEGAEIVELPVDELGRLDIDALAAELEADAGRIALVTMLWANNEVGTVQSVARVAELTAAAGVPLHLDAVAAYGQLPVGLHALRRETGAKPGEGLVAISVSAHKIGGPAGIGALVLDRTGRIEPLIHGGGQQRRVRSGTQDVAAAASFAAAAETVALRLEDDAARMAALRDRLIEGVAEAVPSAVLSGDPAPAGRLPGNAHFAFPGCEGDSLLFLLDAAGVAVSTGSACQAGVPEPSHVLLAMGRSESEARGALRITLGHDSSEADVDAFLAALPAAHERAAKAGLAARRTSFDR</sequence>
<dbReference type="InterPro" id="IPR016454">
    <property type="entry name" value="Cysteine_dSase"/>
</dbReference>
<keyword evidence="7" id="KW-0411">Iron-sulfur</keyword>
<evidence type="ECO:0000256" key="3">
    <source>
        <dbReference type="ARBA" id="ARBA00022679"/>
    </source>
</evidence>
<evidence type="ECO:0000256" key="6">
    <source>
        <dbReference type="ARBA" id="ARBA00023004"/>
    </source>
</evidence>
<evidence type="ECO:0000256" key="4">
    <source>
        <dbReference type="ARBA" id="ARBA00022723"/>
    </source>
</evidence>
<reference evidence="10" key="1">
    <citation type="journal article" date="2014" name="Int. J. Syst. Evol. Microbiol.">
        <title>Complete genome sequence of Corynebacterium casei LMG S-19264T (=DSM 44701T), isolated from a smear-ripened cheese.</title>
        <authorList>
            <consortium name="US DOE Joint Genome Institute (JGI-PGF)"/>
            <person name="Walter F."/>
            <person name="Albersmeier A."/>
            <person name="Kalinowski J."/>
            <person name="Ruckert C."/>
        </authorList>
    </citation>
    <scope>NUCLEOTIDE SEQUENCE</scope>
    <source>
        <strain evidence="10">JCM 3346</strain>
    </source>
</reference>
<evidence type="ECO:0000313" key="10">
    <source>
        <dbReference type="EMBL" id="GGR24008.1"/>
    </source>
</evidence>
<dbReference type="Gene3D" id="3.90.1150.10">
    <property type="entry name" value="Aspartate Aminotransferase, domain 1"/>
    <property type="match status" value="1"/>
</dbReference>
<name>A0A918CIH0_AGRME</name>
<evidence type="ECO:0000259" key="9">
    <source>
        <dbReference type="Pfam" id="PF00266"/>
    </source>
</evidence>
<dbReference type="InterPro" id="IPR015424">
    <property type="entry name" value="PyrdxlP-dep_Trfase"/>
</dbReference>
<comment type="caution">
    <text evidence="10">The sequence shown here is derived from an EMBL/GenBank/DDBJ whole genome shotgun (WGS) entry which is preliminary data.</text>
</comment>
<dbReference type="PIRSF" id="PIRSF005572">
    <property type="entry name" value="NifS"/>
    <property type="match status" value="1"/>
</dbReference>
<dbReference type="PANTHER" id="PTHR11601:SF34">
    <property type="entry name" value="CYSTEINE DESULFURASE"/>
    <property type="match status" value="1"/>
</dbReference>
<keyword evidence="3" id="KW-0808">Transferase</keyword>
<comment type="cofactor">
    <cofactor evidence="1">
        <name>pyridoxal 5'-phosphate</name>
        <dbReference type="ChEBI" id="CHEBI:597326"/>
    </cofactor>
</comment>
<reference evidence="10" key="2">
    <citation type="submission" date="2020-09" db="EMBL/GenBank/DDBJ databases">
        <authorList>
            <person name="Sun Q."/>
            <person name="Ohkuma M."/>
        </authorList>
    </citation>
    <scope>NUCLEOTIDE SEQUENCE</scope>
    <source>
        <strain evidence="10">JCM 3346</strain>
    </source>
</reference>
<keyword evidence="4" id="KW-0479">Metal-binding</keyword>
<dbReference type="InterPro" id="IPR015422">
    <property type="entry name" value="PyrdxlP-dep_Trfase_small"/>
</dbReference>
<dbReference type="InterPro" id="IPR000192">
    <property type="entry name" value="Aminotrans_V_dom"/>
</dbReference>
<dbReference type="AlphaFoldDB" id="A0A918CIH0"/>
<gene>
    <name evidence="10" type="ORF">GCM10010196_17260</name>
</gene>
<dbReference type="Gene3D" id="1.10.260.50">
    <property type="match status" value="1"/>
</dbReference>
<evidence type="ECO:0000256" key="7">
    <source>
        <dbReference type="ARBA" id="ARBA00023014"/>
    </source>
</evidence>
<organism evidence="10 11">
    <name type="scientific">Agromyces mediolanus</name>
    <name type="common">Corynebacterium mediolanum</name>
    <dbReference type="NCBI Taxonomy" id="41986"/>
    <lineage>
        <taxon>Bacteria</taxon>
        <taxon>Bacillati</taxon>
        <taxon>Actinomycetota</taxon>
        <taxon>Actinomycetes</taxon>
        <taxon>Micrococcales</taxon>
        <taxon>Microbacteriaceae</taxon>
        <taxon>Agromyces</taxon>
    </lineage>
</organism>
<evidence type="ECO:0000256" key="2">
    <source>
        <dbReference type="ARBA" id="ARBA00006490"/>
    </source>
</evidence>
<dbReference type="GO" id="GO:0051536">
    <property type="term" value="F:iron-sulfur cluster binding"/>
    <property type="evidence" value="ECO:0007669"/>
    <property type="project" value="UniProtKB-KW"/>
</dbReference>
<dbReference type="GO" id="GO:0046872">
    <property type="term" value="F:metal ion binding"/>
    <property type="evidence" value="ECO:0007669"/>
    <property type="project" value="UniProtKB-KW"/>
</dbReference>
<proteinExistence type="inferred from homology"/>
<evidence type="ECO:0000256" key="1">
    <source>
        <dbReference type="ARBA" id="ARBA00001933"/>
    </source>
</evidence>
<dbReference type="Gene3D" id="3.40.640.10">
    <property type="entry name" value="Type I PLP-dependent aspartate aminotransferase-like (Major domain)"/>
    <property type="match status" value="1"/>
</dbReference>
<feature type="domain" description="Aminotransferase class V" evidence="9">
    <location>
        <begin position="3"/>
        <end position="382"/>
    </location>
</feature>
<dbReference type="SUPFAM" id="SSF53383">
    <property type="entry name" value="PLP-dependent transferases"/>
    <property type="match status" value="1"/>
</dbReference>
<protein>
    <submittedName>
        <fullName evidence="10">Cysteine desulfurase</fullName>
    </submittedName>
</protein>
<evidence type="ECO:0000256" key="8">
    <source>
        <dbReference type="ARBA" id="ARBA00050776"/>
    </source>
</evidence>
<comment type="catalytic activity">
    <reaction evidence="8">
        <text>(sulfur carrier)-H + L-cysteine = (sulfur carrier)-SH + L-alanine</text>
        <dbReference type="Rhea" id="RHEA:43892"/>
        <dbReference type="Rhea" id="RHEA-COMP:14737"/>
        <dbReference type="Rhea" id="RHEA-COMP:14739"/>
        <dbReference type="ChEBI" id="CHEBI:29917"/>
        <dbReference type="ChEBI" id="CHEBI:35235"/>
        <dbReference type="ChEBI" id="CHEBI:57972"/>
        <dbReference type="ChEBI" id="CHEBI:64428"/>
        <dbReference type="EC" id="2.8.1.7"/>
    </reaction>
</comment>
<dbReference type="GO" id="GO:0031071">
    <property type="term" value="F:cysteine desulfurase activity"/>
    <property type="evidence" value="ECO:0007669"/>
    <property type="project" value="UniProtKB-EC"/>
</dbReference>